<evidence type="ECO:0000256" key="1">
    <source>
        <dbReference type="SAM" id="SignalP"/>
    </source>
</evidence>
<proteinExistence type="predicted"/>
<dbReference type="EMBL" id="JABEQF010000001">
    <property type="protein sequence ID" value="MBB2188357.1"/>
    <property type="molecule type" value="Genomic_DNA"/>
</dbReference>
<sequence length="48" mass="4893">MRILLAASVACVLIAATARAATAESYSTAAGTPFGIKKFDIAYSKSSP</sequence>
<keyword evidence="1" id="KW-0732">Signal</keyword>
<reference evidence="2 3" key="1">
    <citation type="submission" date="2020-04" db="EMBL/GenBank/DDBJ databases">
        <title>Description of novel Gluconacetobacter.</title>
        <authorList>
            <person name="Sombolestani A."/>
        </authorList>
    </citation>
    <scope>NUCLEOTIDE SEQUENCE [LARGE SCALE GENOMIC DNA]</scope>
    <source>
        <strain evidence="2 3">LMG 21311</strain>
    </source>
</reference>
<evidence type="ECO:0000313" key="3">
    <source>
        <dbReference type="Proteomes" id="UP000555756"/>
    </source>
</evidence>
<organism evidence="2 3">
    <name type="scientific">Gluconacetobacter azotocaptans</name>
    <dbReference type="NCBI Taxonomy" id="142834"/>
    <lineage>
        <taxon>Bacteria</taxon>
        <taxon>Pseudomonadati</taxon>
        <taxon>Pseudomonadota</taxon>
        <taxon>Alphaproteobacteria</taxon>
        <taxon>Acetobacterales</taxon>
        <taxon>Acetobacteraceae</taxon>
        <taxon>Gluconacetobacter</taxon>
    </lineage>
</organism>
<dbReference type="AlphaFoldDB" id="A0A7W4JP90"/>
<keyword evidence="3" id="KW-1185">Reference proteome</keyword>
<evidence type="ECO:0000313" key="2">
    <source>
        <dbReference type="EMBL" id="MBB2188357.1"/>
    </source>
</evidence>
<dbReference type="Proteomes" id="UP000555756">
    <property type="component" value="Unassembled WGS sequence"/>
</dbReference>
<comment type="caution">
    <text evidence="2">The sequence shown here is derived from an EMBL/GenBank/DDBJ whole genome shotgun (WGS) entry which is preliminary data.</text>
</comment>
<accession>A0A7W4JP90</accession>
<protein>
    <submittedName>
        <fullName evidence="2">Uncharacterized protein</fullName>
    </submittedName>
</protein>
<gene>
    <name evidence="2" type="ORF">HLH34_00020</name>
</gene>
<feature type="chain" id="PRO_5031496342" evidence="1">
    <location>
        <begin position="21"/>
        <end position="48"/>
    </location>
</feature>
<name>A0A7W4JP90_9PROT</name>
<feature type="signal peptide" evidence="1">
    <location>
        <begin position="1"/>
        <end position="20"/>
    </location>
</feature>